<dbReference type="InterPro" id="IPR016181">
    <property type="entry name" value="Acyl_CoA_acyltransferase"/>
</dbReference>
<dbReference type="Pfam" id="PF00583">
    <property type="entry name" value="Acetyltransf_1"/>
    <property type="match status" value="1"/>
</dbReference>
<sequence>MAIAIRSANRVIFPIRCNNISSGNDNDKRVRKNKPLPPILVSTNPSHINIHTLSNLYLSCNHSPHRFPLSNDIDPRKLAVAVSHSSVVVSVFAAVRDSSGGFGGVEEEREKGLWGRILPAVVTSENGELVGFGRAVSDLGLTASIHDVMVIPSLRRLGIGQMVVQRILRLFFAACGFGDDLLGSTTMMYTNTANSNSDHDQVITRAGRILLVAPPSRLSPSQKQPPHLAC</sequence>
<keyword evidence="2" id="KW-1185">Reference proteome</keyword>
<dbReference type="PROSITE" id="PS51186">
    <property type="entry name" value="GNAT"/>
    <property type="match status" value="1"/>
</dbReference>
<gene>
    <name evidence="3" type="primary">LOC110778370</name>
</gene>
<evidence type="ECO:0000259" key="1">
    <source>
        <dbReference type="PROSITE" id="PS51186"/>
    </source>
</evidence>
<dbReference type="PANTHER" id="PTHR13355:SF15">
    <property type="entry name" value="GCN5-RELATED N-ACETYLTRANSFERASE 3, CHLOROPLASTIC"/>
    <property type="match status" value="1"/>
</dbReference>
<dbReference type="RefSeq" id="XP_056690380.1">
    <property type="nucleotide sequence ID" value="XM_056834402.1"/>
</dbReference>
<dbReference type="GeneID" id="110778370"/>
<dbReference type="SUPFAM" id="SSF55729">
    <property type="entry name" value="Acyl-CoA N-acyltransferases (Nat)"/>
    <property type="match status" value="1"/>
</dbReference>
<protein>
    <submittedName>
        <fullName evidence="3">Uncharacterized protein isoform X2</fullName>
    </submittedName>
</protein>
<reference evidence="3" key="2">
    <citation type="submission" date="2025-08" db="UniProtKB">
        <authorList>
            <consortium name="RefSeq"/>
        </authorList>
    </citation>
    <scope>IDENTIFICATION</scope>
    <source>
        <tissue evidence="3">Leaf</tissue>
    </source>
</reference>
<evidence type="ECO:0000313" key="2">
    <source>
        <dbReference type="Proteomes" id="UP000813463"/>
    </source>
</evidence>
<dbReference type="Gene3D" id="3.40.630.30">
    <property type="match status" value="1"/>
</dbReference>
<feature type="domain" description="N-acetyltransferase" evidence="1">
    <location>
        <begin position="73"/>
        <end position="225"/>
    </location>
</feature>
<name>A0ABM3R434_SPIOL</name>
<accession>A0ABM3R434</accession>
<evidence type="ECO:0000313" key="3">
    <source>
        <dbReference type="RefSeq" id="XP_056690380.1"/>
    </source>
</evidence>
<dbReference type="InterPro" id="IPR000182">
    <property type="entry name" value="GNAT_dom"/>
</dbReference>
<dbReference type="InterPro" id="IPR039143">
    <property type="entry name" value="GNPNAT1-like"/>
</dbReference>
<proteinExistence type="predicted"/>
<dbReference type="PANTHER" id="PTHR13355">
    <property type="entry name" value="GLUCOSAMINE 6-PHOSPHATE N-ACETYLTRANSFERASE"/>
    <property type="match status" value="1"/>
</dbReference>
<organism evidence="2 3">
    <name type="scientific">Spinacia oleracea</name>
    <name type="common">Spinach</name>
    <dbReference type="NCBI Taxonomy" id="3562"/>
    <lineage>
        <taxon>Eukaryota</taxon>
        <taxon>Viridiplantae</taxon>
        <taxon>Streptophyta</taxon>
        <taxon>Embryophyta</taxon>
        <taxon>Tracheophyta</taxon>
        <taxon>Spermatophyta</taxon>
        <taxon>Magnoliopsida</taxon>
        <taxon>eudicotyledons</taxon>
        <taxon>Gunneridae</taxon>
        <taxon>Pentapetalae</taxon>
        <taxon>Caryophyllales</taxon>
        <taxon>Chenopodiaceae</taxon>
        <taxon>Chenopodioideae</taxon>
        <taxon>Anserineae</taxon>
        <taxon>Spinacia</taxon>
    </lineage>
</organism>
<dbReference type="Proteomes" id="UP000813463">
    <property type="component" value="Chromosome 1"/>
</dbReference>
<reference evidence="2" key="1">
    <citation type="journal article" date="2021" name="Nat. Commun.">
        <title>Genomic analyses provide insights into spinach domestication and the genetic basis of agronomic traits.</title>
        <authorList>
            <person name="Cai X."/>
            <person name="Sun X."/>
            <person name="Xu C."/>
            <person name="Sun H."/>
            <person name="Wang X."/>
            <person name="Ge C."/>
            <person name="Zhang Z."/>
            <person name="Wang Q."/>
            <person name="Fei Z."/>
            <person name="Jiao C."/>
            <person name="Wang Q."/>
        </authorList>
    </citation>
    <scope>NUCLEOTIDE SEQUENCE [LARGE SCALE GENOMIC DNA]</scope>
    <source>
        <strain evidence="2">cv. Varoflay</strain>
    </source>
</reference>
<dbReference type="CDD" id="cd04301">
    <property type="entry name" value="NAT_SF"/>
    <property type="match status" value="1"/>
</dbReference>